<gene>
    <name evidence="13" type="ordered locus">Theam_0448</name>
</gene>
<feature type="repeat" description="Lumazine-binding" evidence="11">
    <location>
        <begin position="1"/>
        <end position="96"/>
    </location>
</feature>
<comment type="function">
    <text evidence="2">Catalyzes the dismutation of two molecules of 6,7-dimethyl-8-ribityllumazine, resulting in the formation of riboflavin and 5-amino-6-(D-ribitylamino)uracil.</text>
</comment>
<dbReference type="CDD" id="cd00402">
    <property type="entry name" value="Riboflavin_synthase_like"/>
    <property type="match status" value="1"/>
</dbReference>
<evidence type="ECO:0000256" key="1">
    <source>
        <dbReference type="ARBA" id="ARBA00000968"/>
    </source>
</evidence>
<keyword evidence="14" id="KW-1185">Reference proteome</keyword>
<feature type="domain" description="Lumazine-binding" evidence="12">
    <location>
        <begin position="97"/>
        <end position="193"/>
    </location>
</feature>
<organism evidence="13 14">
    <name type="scientific">Thermovibrio ammonificans (strain DSM 15698 / JCM 12110 / HB-1)</name>
    <dbReference type="NCBI Taxonomy" id="648996"/>
    <lineage>
        <taxon>Bacteria</taxon>
        <taxon>Pseudomonadati</taxon>
        <taxon>Aquificota</taxon>
        <taxon>Aquificia</taxon>
        <taxon>Desulfurobacteriales</taxon>
        <taxon>Desulfurobacteriaceae</taxon>
        <taxon>Thermovibrio</taxon>
    </lineage>
</organism>
<dbReference type="FunFam" id="2.40.30.20:FF:000003">
    <property type="entry name" value="Riboflavin synthase, alpha subunit"/>
    <property type="match status" value="1"/>
</dbReference>
<comment type="pathway">
    <text evidence="3">Cofactor biosynthesis; riboflavin biosynthesis; riboflavin from 2-hydroxy-3-oxobutyl phosphate and 5-amino-6-(D-ribitylamino)uracil: step 2/2.</text>
</comment>
<dbReference type="Pfam" id="PF00677">
    <property type="entry name" value="Lum_binding"/>
    <property type="match status" value="2"/>
</dbReference>
<keyword evidence="7" id="KW-0686">Riboflavin biosynthesis</keyword>
<accession>E8T582</accession>
<comment type="subunit">
    <text evidence="4">Homotrimer.</text>
</comment>
<sequence>MFTGLVEEVGEVVRFGRSSKGGTLLVEAPLCSQGTKLGDSIAVNGVCLTVTKVEGNRLEFFVSPETLKRSNLSQLRPGFRVNLERALKLGDRLGGHLLLGHVDTTTKIEGIRREGDSFLFLFKLPRSFSHLLVEKGSIGIDGISLTVAGLFPTTFSVAVIPHTLNNTNLKFRKPGETVNLEFDVIGKYVVRLTETGRLKGGTTPPGTTPQLLL</sequence>
<dbReference type="OrthoDB" id="9788537at2"/>
<feature type="repeat" description="Lumazine-binding" evidence="11">
    <location>
        <begin position="97"/>
        <end position="193"/>
    </location>
</feature>
<evidence type="ECO:0000256" key="9">
    <source>
        <dbReference type="ARBA" id="ARBA00022737"/>
    </source>
</evidence>
<dbReference type="Gene3D" id="2.40.30.20">
    <property type="match status" value="2"/>
</dbReference>
<dbReference type="InterPro" id="IPR017938">
    <property type="entry name" value="Riboflavin_synthase-like_b-brl"/>
</dbReference>
<feature type="domain" description="Lumazine-binding" evidence="12">
    <location>
        <begin position="1"/>
        <end position="96"/>
    </location>
</feature>
<evidence type="ECO:0000256" key="8">
    <source>
        <dbReference type="ARBA" id="ARBA00022679"/>
    </source>
</evidence>
<keyword evidence="9" id="KW-0677">Repeat</keyword>
<evidence type="ECO:0000313" key="13">
    <source>
        <dbReference type="EMBL" id="ADU96420.1"/>
    </source>
</evidence>
<dbReference type="NCBIfam" id="NF009566">
    <property type="entry name" value="PRK13020.1"/>
    <property type="match status" value="1"/>
</dbReference>
<dbReference type="FunFam" id="2.40.30.20:FF:000004">
    <property type="entry name" value="Riboflavin synthase, alpha subunit"/>
    <property type="match status" value="1"/>
</dbReference>
<evidence type="ECO:0000256" key="3">
    <source>
        <dbReference type="ARBA" id="ARBA00004887"/>
    </source>
</evidence>
<proteinExistence type="predicted"/>
<evidence type="ECO:0000256" key="7">
    <source>
        <dbReference type="ARBA" id="ARBA00022619"/>
    </source>
</evidence>
<dbReference type="InterPro" id="IPR001783">
    <property type="entry name" value="Lumazine-bd"/>
</dbReference>
<dbReference type="GO" id="GO:0004746">
    <property type="term" value="F:riboflavin synthase activity"/>
    <property type="evidence" value="ECO:0007669"/>
    <property type="project" value="UniProtKB-UniRule"/>
</dbReference>
<evidence type="ECO:0000256" key="10">
    <source>
        <dbReference type="NCBIfam" id="TIGR00187"/>
    </source>
</evidence>
<dbReference type="eggNOG" id="COG0307">
    <property type="taxonomic scope" value="Bacteria"/>
</dbReference>
<dbReference type="NCBIfam" id="NF006767">
    <property type="entry name" value="PRK09289.1"/>
    <property type="match status" value="1"/>
</dbReference>
<comment type="catalytic activity">
    <reaction evidence="1">
        <text>2 6,7-dimethyl-8-(1-D-ribityl)lumazine + H(+) = 5-amino-6-(D-ribitylamino)uracil + riboflavin</text>
        <dbReference type="Rhea" id="RHEA:20772"/>
        <dbReference type="ChEBI" id="CHEBI:15378"/>
        <dbReference type="ChEBI" id="CHEBI:15934"/>
        <dbReference type="ChEBI" id="CHEBI:57986"/>
        <dbReference type="ChEBI" id="CHEBI:58201"/>
        <dbReference type="EC" id="2.5.1.9"/>
    </reaction>
</comment>
<dbReference type="EC" id="2.5.1.9" evidence="5 10"/>
<evidence type="ECO:0000256" key="5">
    <source>
        <dbReference type="ARBA" id="ARBA00012827"/>
    </source>
</evidence>
<dbReference type="PANTHER" id="PTHR21098">
    <property type="entry name" value="RIBOFLAVIN SYNTHASE ALPHA CHAIN"/>
    <property type="match status" value="1"/>
</dbReference>
<reference evidence="13" key="1">
    <citation type="submission" date="2011-01" db="EMBL/GenBank/DDBJ databases">
        <title>Complete sequence of chromosome of Thermovibrio ammonificans HB-1.</title>
        <authorList>
            <consortium name="US DOE Joint Genome Institute"/>
            <person name="Lucas S."/>
            <person name="Copeland A."/>
            <person name="Lapidus A."/>
            <person name="Cheng J.-F."/>
            <person name="Goodwin L."/>
            <person name="Pitluck S."/>
            <person name="Davenport K."/>
            <person name="Detter J.C."/>
            <person name="Han C."/>
            <person name="Tapia R."/>
            <person name="Land M."/>
            <person name="Hauser L."/>
            <person name="Kyrpides N."/>
            <person name="Ivanova N."/>
            <person name="Ovchinnikova G."/>
            <person name="Vetriani C."/>
            <person name="Woyke T."/>
        </authorList>
    </citation>
    <scope>NUCLEOTIDE SEQUENCE [LARGE SCALE GENOMIC DNA]</scope>
    <source>
        <strain evidence="13">HB-1</strain>
    </source>
</reference>
<evidence type="ECO:0000259" key="12">
    <source>
        <dbReference type="PROSITE" id="PS51177"/>
    </source>
</evidence>
<evidence type="ECO:0000256" key="6">
    <source>
        <dbReference type="ARBA" id="ARBA00013950"/>
    </source>
</evidence>
<evidence type="ECO:0000256" key="2">
    <source>
        <dbReference type="ARBA" id="ARBA00002803"/>
    </source>
</evidence>
<dbReference type="GO" id="GO:0009231">
    <property type="term" value="P:riboflavin biosynthetic process"/>
    <property type="evidence" value="ECO:0007669"/>
    <property type="project" value="UniProtKB-KW"/>
</dbReference>
<name>E8T582_THEA1</name>
<evidence type="ECO:0000256" key="4">
    <source>
        <dbReference type="ARBA" id="ARBA00011233"/>
    </source>
</evidence>
<dbReference type="KEGG" id="tam:Theam_0448"/>
<evidence type="ECO:0000256" key="11">
    <source>
        <dbReference type="PROSITE-ProRule" id="PRU00524"/>
    </source>
</evidence>
<dbReference type="SUPFAM" id="SSF63380">
    <property type="entry name" value="Riboflavin synthase domain-like"/>
    <property type="match status" value="2"/>
</dbReference>
<dbReference type="RefSeq" id="WP_013537206.1">
    <property type="nucleotide sequence ID" value="NC_014926.1"/>
</dbReference>
<dbReference type="InterPro" id="IPR023366">
    <property type="entry name" value="ATP_synth_asu-like_sf"/>
</dbReference>
<dbReference type="HOGENOM" id="CLU_034388_2_0_0"/>
<evidence type="ECO:0000313" key="14">
    <source>
        <dbReference type="Proteomes" id="UP000006362"/>
    </source>
</evidence>
<dbReference type="STRING" id="648996.Theam_0448"/>
<dbReference type="PANTHER" id="PTHR21098:SF0">
    <property type="entry name" value="RIBOFLAVIN SYNTHASE"/>
    <property type="match status" value="1"/>
</dbReference>
<keyword evidence="8 13" id="KW-0808">Transferase</keyword>
<dbReference type="NCBIfam" id="TIGR00187">
    <property type="entry name" value="ribE"/>
    <property type="match status" value="1"/>
</dbReference>
<dbReference type="EMBL" id="CP002444">
    <property type="protein sequence ID" value="ADU96420.1"/>
    <property type="molecule type" value="Genomic_DNA"/>
</dbReference>
<dbReference type="PIRSF" id="PIRSF000498">
    <property type="entry name" value="Riboflavin_syn_A"/>
    <property type="match status" value="1"/>
</dbReference>
<dbReference type="InterPro" id="IPR026017">
    <property type="entry name" value="Lumazine-bd_dom"/>
</dbReference>
<dbReference type="AlphaFoldDB" id="E8T582"/>
<dbReference type="Proteomes" id="UP000006362">
    <property type="component" value="Chromosome"/>
</dbReference>
<dbReference type="PROSITE" id="PS51177">
    <property type="entry name" value="LUMAZINE_BIND"/>
    <property type="match status" value="2"/>
</dbReference>
<protein>
    <recommendedName>
        <fullName evidence="6 10">Riboflavin synthase</fullName>
        <ecNumber evidence="5 10">2.5.1.9</ecNumber>
    </recommendedName>
</protein>